<dbReference type="AlphaFoldDB" id="I2H606"/>
<dbReference type="PANTHER" id="PTHR36826:SF1">
    <property type="entry name" value="PROTEIN ECM13"/>
    <property type="match status" value="1"/>
</dbReference>
<feature type="compositionally biased region" description="Polar residues" evidence="1">
    <location>
        <begin position="206"/>
        <end position="227"/>
    </location>
</feature>
<feature type="compositionally biased region" description="Acidic residues" evidence="1">
    <location>
        <begin position="244"/>
        <end position="253"/>
    </location>
</feature>
<feature type="compositionally biased region" description="Low complexity" evidence="1">
    <location>
        <begin position="259"/>
        <end position="274"/>
    </location>
</feature>
<proteinExistence type="predicted"/>
<dbReference type="InterPro" id="IPR037738">
    <property type="entry name" value="Ecm13-like"/>
</dbReference>
<dbReference type="STRING" id="1071380.I2H606"/>
<evidence type="ECO:0000313" key="3">
    <source>
        <dbReference type="Proteomes" id="UP000002866"/>
    </source>
</evidence>
<dbReference type="GeneID" id="14496917"/>
<dbReference type="Proteomes" id="UP000002866">
    <property type="component" value="Chromosome 6"/>
</dbReference>
<accession>I2H606</accession>
<dbReference type="RefSeq" id="XP_004181327.1">
    <property type="nucleotide sequence ID" value="XM_004181279.1"/>
</dbReference>
<feature type="compositionally biased region" description="Basic residues" evidence="1">
    <location>
        <begin position="404"/>
        <end position="418"/>
    </location>
</feature>
<organism evidence="2 3">
    <name type="scientific">Henningerozyma blattae (strain ATCC 34711 / CBS 6284 / DSM 70876 / NBRC 10599 / NRRL Y-10934 / UCD 77-7)</name>
    <name type="common">Yeast</name>
    <name type="synonym">Tetrapisispora blattae</name>
    <dbReference type="NCBI Taxonomy" id="1071380"/>
    <lineage>
        <taxon>Eukaryota</taxon>
        <taxon>Fungi</taxon>
        <taxon>Dikarya</taxon>
        <taxon>Ascomycota</taxon>
        <taxon>Saccharomycotina</taxon>
        <taxon>Saccharomycetes</taxon>
        <taxon>Saccharomycetales</taxon>
        <taxon>Saccharomycetaceae</taxon>
        <taxon>Henningerozyma</taxon>
    </lineage>
</organism>
<feature type="compositionally biased region" description="Low complexity" evidence="1">
    <location>
        <begin position="230"/>
        <end position="243"/>
    </location>
</feature>
<dbReference type="InParanoid" id="I2H606"/>
<reference evidence="2 3" key="1">
    <citation type="journal article" date="2011" name="Proc. Natl. Acad. Sci. U.S.A.">
        <title>Evolutionary erosion of yeast sex chromosomes by mating-type switching accidents.</title>
        <authorList>
            <person name="Gordon J.L."/>
            <person name="Armisen D."/>
            <person name="Proux-Wera E."/>
            <person name="Oheigeartaigh S.S."/>
            <person name="Byrne K.P."/>
            <person name="Wolfe K.H."/>
        </authorList>
    </citation>
    <scope>NUCLEOTIDE SEQUENCE [LARGE SCALE GENOMIC DNA]</scope>
    <source>
        <strain evidence="3">ATCC 34711 / CBS 6284 / DSM 70876 / NBRC 10599 / NRRL Y-10934 / UCD 77-7</strain>
    </source>
</reference>
<name>I2H606_HENB6</name>
<gene>
    <name evidence="2" type="primary">TBLA0F02690</name>
    <name evidence="2" type="ORF">TBLA_0F02690</name>
</gene>
<dbReference type="eggNOG" id="ENOG502SDCM">
    <property type="taxonomic scope" value="Eukaryota"/>
</dbReference>
<dbReference type="KEGG" id="tbl:TBLA_0F02690"/>
<evidence type="ECO:0000256" key="1">
    <source>
        <dbReference type="SAM" id="MobiDB-lite"/>
    </source>
</evidence>
<evidence type="ECO:0000313" key="2">
    <source>
        <dbReference type="EMBL" id="CCH61808.1"/>
    </source>
</evidence>
<feature type="region of interest" description="Disordered" evidence="1">
    <location>
        <begin position="96"/>
        <end position="116"/>
    </location>
</feature>
<feature type="region of interest" description="Disordered" evidence="1">
    <location>
        <begin position="404"/>
        <end position="428"/>
    </location>
</feature>
<sequence>MSYMSSTSNINPNKNTQRIMFKNLASQNNKNTERYHTNDTLSMPQQFILASKARSKLIQAAEDSKYKEFDLRVLVGHANFLDKIMDNIDRFRESQSIETSQSLIDQEEDSDEEDIDSDEDYDINQYMGNNRFQHVEQIEDLHKSNALHHHHHPYHTDEEDIIINSSFECEASLNSKSIINDYEEEGDSFNAIHKFHSTSDDESEYFPSTSDSYPEFSTINTENTFDLSDSKVTSSGEESSPSDSDSDFDDEDFITPYQSSNSPYNSDSNSSSSDSDIDSFTKHHSSSSSSNNSSEEDTSINALGYTTHLKDSTKITRQSNNSSNENYISYIPNPSEIIIEQDAIPKDKIDEINSITSEDDDDDDLLDKHLGDKFTTIWEYPEEEETMNIAEQDLSGVSVRNLSHHRNSRHHSHIRTKSRNSTQREDHKINDKNFDVYNCIFPTLQDPIKNNQCYYKRRLTNDFMNIKTVEFF</sequence>
<dbReference type="PANTHER" id="PTHR36826">
    <property type="entry name" value="PROTEIN ECM13"/>
    <property type="match status" value="1"/>
</dbReference>
<dbReference type="OrthoDB" id="5431245at2759"/>
<feature type="region of interest" description="Disordered" evidence="1">
    <location>
        <begin position="199"/>
        <end position="298"/>
    </location>
</feature>
<protein>
    <submittedName>
        <fullName evidence="2">Uncharacterized protein</fullName>
    </submittedName>
</protein>
<keyword evidence="3" id="KW-1185">Reference proteome</keyword>
<dbReference type="EMBL" id="HE806321">
    <property type="protein sequence ID" value="CCH61808.1"/>
    <property type="molecule type" value="Genomic_DNA"/>
</dbReference>
<dbReference type="HOGENOM" id="CLU_578935_0_0_1"/>
<feature type="compositionally biased region" description="Acidic residues" evidence="1">
    <location>
        <begin position="105"/>
        <end position="116"/>
    </location>
</feature>